<feature type="compositionally biased region" description="Low complexity" evidence="1">
    <location>
        <begin position="96"/>
        <end position="112"/>
    </location>
</feature>
<dbReference type="AlphaFoldDB" id="A0A0D2MC15"/>
<feature type="region of interest" description="Disordered" evidence="1">
    <location>
        <begin position="542"/>
        <end position="574"/>
    </location>
</feature>
<feature type="region of interest" description="Disordered" evidence="1">
    <location>
        <begin position="461"/>
        <end position="520"/>
    </location>
</feature>
<proteinExistence type="predicted"/>
<accession>A0A0D2MC15</accession>
<evidence type="ECO:0000313" key="2">
    <source>
        <dbReference type="EMBL" id="KIY98376.1"/>
    </source>
</evidence>
<reference evidence="2 3" key="1">
    <citation type="journal article" date="2013" name="BMC Genomics">
        <title>Reconstruction of the lipid metabolism for the microalga Monoraphidium neglectum from its genome sequence reveals characteristics suitable for biofuel production.</title>
        <authorList>
            <person name="Bogen C."/>
            <person name="Al-Dilaimi A."/>
            <person name="Albersmeier A."/>
            <person name="Wichmann J."/>
            <person name="Grundmann M."/>
            <person name="Rupp O."/>
            <person name="Lauersen K.J."/>
            <person name="Blifernez-Klassen O."/>
            <person name="Kalinowski J."/>
            <person name="Goesmann A."/>
            <person name="Mussgnug J.H."/>
            <person name="Kruse O."/>
        </authorList>
    </citation>
    <scope>NUCLEOTIDE SEQUENCE [LARGE SCALE GENOMIC DNA]</scope>
    <source>
        <strain evidence="2 3">SAG 48.87</strain>
    </source>
</reference>
<feature type="region of interest" description="Disordered" evidence="1">
    <location>
        <begin position="686"/>
        <end position="734"/>
    </location>
</feature>
<name>A0A0D2MC15_9CHLO</name>
<feature type="region of interest" description="Disordered" evidence="1">
    <location>
        <begin position="266"/>
        <end position="357"/>
    </location>
</feature>
<feature type="compositionally biased region" description="Polar residues" evidence="1">
    <location>
        <begin position="303"/>
        <end position="323"/>
    </location>
</feature>
<dbReference type="GeneID" id="25742459"/>
<feature type="compositionally biased region" description="Polar residues" evidence="1">
    <location>
        <begin position="546"/>
        <end position="555"/>
    </location>
</feature>
<feature type="compositionally biased region" description="Polar residues" evidence="1">
    <location>
        <begin position="497"/>
        <end position="506"/>
    </location>
</feature>
<feature type="region of interest" description="Disordered" evidence="1">
    <location>
        <begin position="1"/>
        <end position="31"/>
    </location>
</feature>
<dbReference type="KEGG" id="mng:MNEG_9584"/>
<feature type="region of interest" description="Disordered" evidence="1">
    <location>
        <begin position="48"/>
        <end position="69"/>
    </location>
</feature>
<protein>
    <submittedName>
        <fullName evidence="2">Uncharacterized protein</fullName>
    </submittedName>
</protein>
<feature type="compositionally biased region" description="Polar residues" evidence="1">
    <location>
        <begin position="275"/>
        <end position="289"/>
    </location>
</feature>
<organism evidence="2 3">
    <name type="scientific">Monoraphidium neglectum</name>
    <dbReference type="NCBI Taxonomy" id="145388"/>
    <lineage>
        <taxon>Eukaryota</taxon>
        <taxon>Viridiplantae</taxon>
        <taxon>Chlorophyta</taxon>
        <taxon>core chlorophytes</taxon>
        <taxon>Chlorophyceae</taxon>
        <taxon>CS clade</taxon>
        <taxon>Sphaeropleales</taxon>
        <taxon>Selenastraceae</taxon>
        <taxon>Monoraphidium</taxon>
    </lineage>
</organism>
<keyword evidence="3" id="KW-1185">Reference proteome</keyword>
<dbReference type="RefSeq" id="XP_013897396.1">
    <property type="nucleotide sequence ID" value="XM_014041942.1"/>
</dbReference>
<gene>
    <name evidence="2" type="ORF">MNEG_9584</name>
</gene>
<feature type="compositionally biased region" description="Low complexity" evidence="1">
    <location>
        <begin position="686"/>
        <end position="707"/>
    </location>
</feature>
<feature type="region of interest" description="Disordered" evidence="1">
    <location>
        <begin position="96"/>
        <end position="117"/>
    </location>
</feature>
<evidence type="ECO:0000256" key="1">
    <source>
        <dbReference type="SAM" id="MobiDB-lite"/>
    </source>
</evidence>
<evidence type="ECO:0000313" key="3">
    <source>
        <dbReference type="Proteomes" id="UP000054498"/>
    </source>
</evidence>
<dbReference type="Proteomes" id="UP000054498">
    <property type="component" value="Unassembled WGS sequence"/>
</dbReference>
<dbReference type="EMBL" id="KK102206">
    <property type="protein sequence ID" value="KIY98376.1"/>
    <property type="molecule type" value="Genomic_DNA"/>
</dbReference>
<feature type="compositionally biased region" description="Low complexity" evidence="1">
    <location>
        <begin position="326"/>
        <end position="335"/>
    </location>
</feature>
<sequence>MSATPSASGPEPRRRSHFDISSLATAARGPSTSTFKLDATLAAAIAQQELGPPAPGHTLGSTQSPAGTCGGRALATADLPLHAGITQLKQAAGAASARRASADSTSSQRARSFAPLPPLDPAVLGLPTTHELVLSYAIAAEDDDLAVRVMAAGLAQQAAAAEAAAALAARRRRRTAPAMLPPVPSAQGDLGVDNAAAAAAREHGCSAPGDCNSAAAASEDHSNIGSRHFGFSCETWSGGSHLQACDEVSEAVEAATAAAEGALGRVQVGAGSRTPRASETGTPTNTSSRMAPPCLITVASVPSGLTPQPSQPSRAGGADSSQGPRAAPSSDAAAPCHGAAPKQPDWQAAAGPPVSTISGGYPGDCSGWLSAAQQHLEAARSARSHGSRGLHLKQAAALICGGLPAAAPLLASAAAAAVGFGSSAAAAGAASASELTRETMKAAVVQLSRLAFPGQQGECSTPAAECEHLNGNDDGQEIEAPPLQPVPNAAAADADCSSGSPANDANGSHPGSGLLPNSNTLPQAQLLSSKTVVLPYCTDCSGDASKPSQAQQLVTPGSCVARRPRPTTPERSLHECSQELQTSADDMYVGTNAGSSTALCGEALSCPEPRPAEAPAALATVPMEAAAGMAQASGAGQEAHASGTCAGGCHNVTRTGRDLAAAHEEGCPAPSSRACFQQNGGGLPLLTPLNSQQPAAEAVVAAAAPEPTSSRDSGVKAGEQQGDSRKEPLAAPSQ</sequence>